<evidence type="ECO:0000256" key="3">
    <source>
        <dbReference type="ARBA" id="ARBA00036807"/>
    </source>
</evidence>
<evidence type="ECO:0000256" key="1">
    <source>
        <dbReference type="ARBA" id="ARBA00013038"/>
    </source>
</evidence>
<keyword evidence="7" id="KW-1185">Reference proteome</keyword>
<evidence type="ECO:0000313" key="7">
    <source>
        <dbReference type="Proteomes" id="UP000050795"/>
    </source>
</evidence>
<name>A0A183WMY9_TRIRE</name>
<evidence type="ECO:0000313" key="8">
    <source>
        <dbReference type="WBParaSite" id="TREG1_98110.1"/>
    </source>
</evidence>
<reference evidence="8" key="2">
    <citation type="submission" date="2023-11" db="UniProtKB">
        <authorList>
            <consortium name="WormBaseParasite"/>
        </authorList>
    </citation>
    <scope>IDENTIFICATION</scope>
</reference>
<proteinExistence type="predicted"/>
<evidence type="ECO:0000256" key="5">
    <source>
        <dbReference type="ARBA" id="ARBA00041396"/>
    </source>
</evidence>
<evidence type="ECO:0000256" key="6">
    <source>
        <dbReference type="ARBA" id="ARBA00041911"/>
    </source>
</evidence>
<dbReference type="GO" id="GO:0005783">
    <property type="term" value="C:endoplasmic reticulum"/>
    <property type="evidence" value="ECO:0007669"/>
    <property type="project" value="TreeGrafter"/>
</dbReference>
<dbReference type="PANTHER" id="PTHR45662:SF2">
    <property type="entry name" value="PHOSPHATIDYLINOSITOL-3-PHOSPHATASE SAC1"/>
    <property type="match status" value="1"/>
</dbReference>
<organism evidence="7 8">
    <name type="scientific">Trichobilharzia regenti</name>
    <name type="common">Nasal bird schistosome</name>
    <dbReference type="NCBI Taxonomy" id="157069"/>
    <lineage>
        <taxon>Eukaryota</taxon>
        <taxon>Metazoa</taxon>
        <taxon>Spiralia</taxon>
        <taxon>Lophotrochozoa</taxon>
        <taxon>Platyhelminthes</taxon>
        <taxon>Trematoda</taxon>
        <taxon>Digenea</taxon>
        <taxon>Strigeidida</taxon>
        <taxon>Schistosomatoidea</taxon>
        <taxon>Schistosomatidae</taxon>
        <taxon>Trichobilharzia</taxon>
    </lineage>
</organism>
<dbReference type="OrthoDB" id="1925875at2759"/>
<comment type="catalytic activity">
    <reaction evidence="2">
        <text>a 1,2-diacyl-sn-glycero-3-phospho-(1D-myo-inositol-3-phosphate) + H2O = a 1,2-diacyl-sn-glycero-3-phospho-(1D-myo-inositol) + phosphate</text>
        <dbReference type="Rhea" id="RHEA:12316"/>
        <dbReference type="ChEBI" id="CHEBI:15377"/>
        <dbReference type="ChEBI" id="CHEBI:43474"/>
        <dbReference type="ChEBI" id="CHEBI:57880"/>
        <dbReference type="ChEBI" id="CHEBI:58088"/>
        <dbReference type="EC" id="3.1.3.64"/>
    </reaction>
    <physiologicalReaction direction="left-to-right" evidence="2">
        <dbReference type="Rhea" id="RHEA:12317"/>
    </physiologicalReaction>
</comment>
<dbReference type="EC" id="3.1.3.64" evidence="1"/>
<dbReference type="AlphaFoldDB" id="A0A183WMY9"/>
<dbReference type="WBParaSite" id="TREG1_98110.1">
    <property type="protein sequence ID" value="TREG1_98110.1"/>
    <property type="gene ID" value="TREG1_98110"/>
</dbReference>
<evidence type="ECO:0000256" key="2">
    <source>
        <dbReference type="ARBA" id="ARBA00036631"/>
    </source>
</evidence>
<sequence length="135" mass="15054">MFYIARSIVDGTPYDLSVNIQNRSRLGDDFWNTADVYSRSDTGMNFLWHKGLIGPLIRAGINPNDCLVSIICGGFEVSTVYCGVGQVRVGVVSRVKTQRPGTRFHVRGINDNGDVANFVETEQIFHLSVQHHLMP</sequence>
<accession>A0A183WMY9</accession>
<dbReference type="Proteomes" id="UP000050795">
    <property type="component" value="Unassembled WGS sequence"/>
</dbReference>
<dbReference type="PROSITE" id="PS50275">
    <property type="entry name" value="SAC"/>
    <property type="match status" value="1"/>
</dbReference>
<dbReference type="Pfam" id="PF02383">
    <property type="entry name" value="Syja_N"/>
    <property type="match status" value="1"/>
</dbReference>
<dbReference type="GO" id="GO:0043812">
    <property type="term" value="F:phosphatidylinositol-4-phosphate phosphatase activity"/>
    <property type="evidence" value="ECO:0007669"/>
    <property type="project" value="TreeGrafter"/>
</dbReference>
<protein>
    <recommendedName>
        <fullName evidence="4">Phosphatidylinositol-3-phosphatase SAC1</fullName>
        <ecNumber evidence="1">3.1.3.64</ecNumber>
    </recommendedName>
    <alternativeName>
        <fullName evidence="6">Phosphatidylinositol-4-phosphate phosphatase</fullName>
    </alternativeName>
    <alternativeName>
        <fullName evidence="5">Suppressor of actin mutations 1-like protein</fullName>
    </alternativeName>
</protein>
<dbReference type="InterPro" id="IPR002013">
    <property type="entry name" value="SAC_dom"/>
</dbReference>
<evidence type="ECO:0000256" key="4">
    <source>
        <dbReference type="ARBA" id="ARBA00040795"/>
    </source>
</evidence>
<dbReference type="PANTHER" id="PTHR45662">
    <property type="entry name" value="PHOSPHATIDYLINOSITIDE PHOSPHATASE SAC1"/>
    <property type="match status" value="1"/>
</dbReference>
<dbReference type="GO" id="GO:0004438">
    <property type="term" value="F:phosphatidylinositol-3-phosphate phosphatase activity"/>
    <property type="evidence" value="ECO:0007669"/>
    <property type="project" value="UniProtKB-EC"/>
</dbReference>
<comment type="catalytic activity">
    <reaction evidence="3">
        <text>a 1,2-diacyl-sn-glycero-3-phospho-(1D-myo-inositol 4-phosphate) + H2O = a 1,2-diacyl-sn-glycero-3-phospho-(1D-myo-inositol) + phosphate</text>
        <dbReference type="Rhea" id="RHEA:55652"/>
        <dbReference type="ChEBI" id="CHEBI:15377"/>
        <dbReference type="ChEBI" id="CHEBI:43474"/>
        <dbReference type="ChEBI" id="CHEBI:57880"/>
        <dbReference type="ChEBI" id="CHEBI:58178"/>
    </reaction>
    <physiologicalReaction direction="left-to-right" evidence="3">
        <dbReference type="Rhea" id="RHEA:55653"/>
    </physiologicalReaction>
</comment>
<reference evidence="7" key="1">
    <citation type="submission" date="2022-06" db="EMBL/GenBank/DDBJ databases">
        <authorList>
            <person name="Berger JAMES D."/>
            <person name="Berger JAMES D."/>
        </authorList>
    </citation>
    <scope>NUCLEOTIDE SEQUENCE [LARGE SCALE GENOMIC DNA]</scope>
</reference>
<dbReference type="GO" id="GO:0046856">
    <property type="term" value="P:phosphatidylinositol dephosphorylation"/>
    <property type="evidence" value="ECO:0007669"/>
    <property type="project" value="TreeGrafter"/>
</dbReference>